<feature type="non-terminal residue" evidence="5">
    <location>
        <position position="236"/>
    </location>
</feature>
<dbReference type="GO" id="GO:0016559">
    <property type="term" value="P:peroxisome fission"/>
    <property type="evidence" value="ECO:0007669"/>
    <property type="project" value="InterPro"/>
</dbReference>
<keyword evidence="3" id="KW-0576">Peroxisome</keyword>
<evidence type="ECO:0000256" key="2">
    <source>
        <dbReference type="ARBA" id="ARBA00023136"/>
    </source>
</evidence>
<dbReference type="Proteomes" id="UP000673691">
    <property type="component" value="Unassembled WGS sequence"/>
</dbReference>
<dbReference type="PANTHER" id="PTHR12652:SF50">
    <property type="entry name" value="PEROXIN 11"/>
    <property type="match status" value="1"/>
</dbReference>
<comment type="subcellular location">
    <subcellularLocation>
        <location evidence="4">Peroxisome membrane</location>
    </subcellularLocation>
</comment>
<dbReference type="InterPro" id="IPR008733">
    <property type="entry name" value="PEX11"/>
</dbReference>
<dbReference type="GO" id="GO:0005778">
    <property type="term" value="C:peroxisomal membrane"/>
    <property type="evidence" value="ECO:0007669"/>
    <property type="project" value="UniProtKB-SubCell"/>
</dbReference>
<evidence type="ECO:0000313" key="6">
    <source>
        <dbReference type="Proteomes" id="UP000673691"/>
    </source>
</evidence>
<proteinExistence type="predicted"/>
<evidence type="ECO:0000256" key="3">
    <source>
        <dbReference type="ARBA" id="ARBA00023140"/>
    </source>
</evidence>
<evidence type="ECO:0000256" key="4">
    <source>
        <dbReference type="ARBA" id="ARBA00046271"/>
    </source>
</evidence>
<dbReference type="Pfam" id="PF05648">
    <property type="entry name" value="PEX11"/>
    <property type="match status" value="1"/>
</dbReference>
<dbReference type="PANTHER" id="PTHR12652">
    <property type="entry name" value="PEROXISOMAL BIOGENESIS FACTOR 11"/>
    <property type="match status" value="1"/>
</dbReference>
<keyword evidence="6" id="KW-1185">Reference proteome</keyword>
<evidence type="ECO:0000256" key="1">
    <source>
        <dbReference type="ARBA" id="ARBA00022593"/>
    </source>
</evidence>
<dbReference type="AlphaFoldDB" id="A0A8H7ZPC1"/>
<dbReference type="EMBL" id="JAEFCI010011001">
    <property type="protein sequence ID" value="KAG5456882.1"/>
    <property type="molecule type" value="Genomic_DNA"/>
</dbReference>
<reference evidence="5 6" key="1">
    <citation type="journal article" name="Sci. Rep.">
        <title>Genome-scale phylogenetic analyses confirm Olpidium as the closest living zoosporic fungus to the non-flagellated, terrestrial fungi.</title>
        <authorList>
            <person name="Chang Y."/>
            <person name="Rochon D."/>
            <person name="Sekimoto S."/>
            <person name="Wang Y."/>
            <person name="Chovatia M."/>
            <person name="Sandor L."/>
            <person name="Salamov A."/>
            <person name="Grigoriev I.V."/>
            <person name="Stajich J.E."/>
            <person name="Spatafora J.W."/>
        </authorList>
    </citation>
    <scope>NUCLEOTIDE SEQUENCE [LARGE SCALE GENOMIC DNA]</scope>
    <source>
        <strain evidence="5">S191</strain>
    </source>
</reference>
<accession>A0A8H7ZPC1</accession>
<comment type="caution">
    <text evidence="5">The sequence shown here is derived from an EMBL/GenBank/DDBJ whole genome shotgun (WGS) entry which is preliminary data.</text>
</comment>
<keyword evidence="2" id="KW-0472">Membrane</keyword>
<organism evidence="5 6">
    <name type="scientific">Olpidium bornovanus</name>
    <dbReference type="NCBI Taxonomy" id="278681"/>
    <lineage>
        <taxon>Eukaryota</taxon>
        <taxon>Fungi</taxon>
        <taxon>Fungi incertae sedis</taxon>
        <taxon>Olpidiomycota</taxon>
        <taxon>Olpidiomycotina</taxon>
        <taxon>Olpidiomycetes</taxon>
        <taxon>Olpidiales</taxon>
        <taxon>Olpidiaceae</taxon>
        <taxon>Olpidium</taxon>
    </lineage>
</organism>
<keyword evidence="1" id="KW-0962">Peroxisome biogenesis</keyword>
<protein>
    <submittedName>
        <fullName evidence="5">Peroxisomal biogenesis factor 11-domain-containing protein</fullName>
    </submittedName>
</protein>
<sequence>MPAQHLPVDVLIKYLATTNGRDKLYRVGQYYARFYVWYLQRNGASKDAVARWDALKSALGLSRRQCRPADAAFICSRPVLRVGKPVEHAQTLMADYGEERFLRCLLILRHADMGEASRAAAARSSLLLRCGVLCGRSDQGRVWGPGPNLKFHSVKVFNFKNFKIYQERAARFWLAGICLSWLTGFYQLRSIAQRFAIINRAVRANGPDPVSEEVKCEAAGLKKYARQMIGCSVVAG</sequence>
<name>A0A8H7ZPC1_9FUNG</name>
<evidence type="ECO:0000313" key="5">
    <source>
        <dbReference type="EMBL" id="KAG5456882.1"/>
    </source>
</evidence>
<gene>
    <name evidence="5" type="ORF">BJ554DRAFT_3246</name>
</gene>
<dbReference type="OrthoDB" id="411017at2759"/>